<evidence type="ECO:0000313" key="2">
    <source>
        <dbReference type="EMBL" id="CAH1154002.1"/>
    </source>
</evidence>
<evidence type="ECO:0000313" key="3">
    <source>
        <dbReference type="Proteomes" id="UP001153737"/>
    </source>
</evidence>
<dbReference type="PANTHER" id="PTHR21398">
    <property type="entry name" value="AGAP007094-PA"/>
    <property type="match status" value="1"/>
</dbReference>
<sequence length="200" mass="22579">MQTISRSILCILVLLSPGISSHREKRFVIYPLGGRFKVVLGIGIPLKLGIKQSMSIGWNFQMQYDVPTNITMLQQYPPFYDRKFREKRATEETDRSLFYKAFEDVLNGAGIDGRDCILRSICENAAESLHHEANGLYGLIFHIVFTPNYGNEAGDSNMDPSYMEAQRAGEYGVECHTLYSQCTLDDGLIGLFSILDYELG</sequence>
<keyword evidence="1" id="KW-0732">Signal</keyword>
<evidence type="ECO:0000256" key="1">
    <source>
        <dbReference type="SAM" id="SignalP"/>
    </source>
</evidence>
<proteinExistence type="predicted"/>
<name>A0A9P0DKR5_PHACE</name>
<dbReference type="SMART" id="SM00718">
    <property type="entry name" value="DM4_12"/>
    <property type="match status" value="1"/>
</dbReference>
<organism evidence="2 3">
    <name type="scientific">Phaedon cochleariae</name>
    <name type="common">Mustard beetle</name>
    <dbReference type="NCBI Taxonomy" id="80249"/>
    <lineage>
        <taxon>Eukaryota</taxon>
        <taxon>Metazoa</taxon>
        <taxon>Ecdysozoa</taxon>
        <taxon>Arthropoda</taxon>
        <taxon>Hexapoda</taxon>
        <taxon>Insecta</taxon>
        <taxon>Pterygota</taxon>
        <taxon>Neoptera</taxon>
        <taxon>Endopterygota</taxon>
        <taxon>Coleoptera</taxon>
        <taxon>Polyphaga</taxon>
        <taxon>Cucujiformia</taxon>
        <taxon>Chrysomeloidea</taxon>
        <taxon>Chrysomelidae</taxon>
        <taxon>Chrysomelinae</taxon>
        <taxon>Chrysomelini</taxon>
        <taxon>Phaedon</taxon>
    </lineage>
</organism>
<dbReference type="Pfam" id="PF07841">
    <property type="entry name" value="DM4_12"/>
    <property type="match status" value="1"/>
</dbReference>
<accession>A0A9P0DKR5</accession>
<dbReference type="Proteomes" id="UP001153737">
    <property type="component" value="Chromosome 15"/>
</dbReference>
<dbReference type="InterPro" id="IPR006631">
    <property type="entry name" value="DM4_12"/>
</dbReference>
<protein>
    <submittedName>
        <fullName evidence="2">Uncharacterized protein</fullName>
    </submittedName>
</protein>
<dbReference type="PANTHER" id="PTHR21398:SF11">
    <property type="entry name" value="HDC15381-RELATED"/>
    <property type="match status" value="1"/>
</dbReference>
<feature type="chain" id="PRO_5040126432" evidence="1">
    <location>
        <begin position="22"/>
        <end position="200"/>
    </location>
</feature>
<feature type="signal peptide" evidence="1">
    <location>
        <begin position="1"/>
        <end position="21"/>
    </location>
</feature>
<gene>
    <name evidence="2" type="ORF">PHAECO_LOCUS4592</name>
</gene>
<reference evidence="2" key="1">
    <citation type="submission" date="2022-01" db="EMBL/GenBank/DDBJ databases">
        <authorList>
            <person name="King R."/>
        </authorList>
    </citation>
    <scope>NUCLEOTIDE SEQUENCE</scope>
</reference>
<dbReference type="OrthoDB" id="6358587at2759"/>
<keyword evidence="3" id="KW-1185">Reference proteome</keyword>
<reference evidence="2" key="2">
    <citation type="submission" date="2022-10" db="EMBL/GenBank/DDBJ databases">
        <authorList>
            <consortium name="ENA_rothamsted_submissions"/>
            <consortium name="culmorum"/>
            <person name="King R."/>
        </authorList>
    </citation>
    <scope>NUCLEOTIDE SEQUENCE</scope>
</reference>
<dbReference type="EMBL" id="OU896721">
    <property type="protein sequence ID" value="CAH1154002.1"/>
    <property type="molecule type" value="Genomic_DNA"/>
</dbReference>
<dbReference type="AlphaFoldDB" id="A0A9P0DKR5"/>